<dbReference type="Proteomes" id="UP001487296">
    <property type="component" value="Unassembled WGS sequence"/>
</dbReference>
<comment type="caution">
    <text evidence="3">The sequence shown here is derived from an EMBL/GenBank/DDBJ whole genome shotgun (WGS) entry which is preliminary data.</text>
</comment>
<dbReference type="InterPro" id="IPR000326">
    <property type="entry name" value="PAP2/HPO"/>
</dbReference>
<dbReference type="Gene3D" id="1.20.144.10">
    <property type="entry name" value="Phosphatidic acid phosphatase type 2/haloperoxidase"/>
    <property type="match status" value="1"/>
</dbReference>
<feature type="transmembrane region" description="Helical" evidence="1">
    <location>
        <begin position="167"/>
        <end position="188"/>
    </location>
</feature>
<dbReference type="Pfam" id="PF01569">
    <property type="entry name" value="PAP2"/>
    <property type="match status" value="1"/>
</dbReference>
<evidence type="ECO:0000313" key="3">
    <source>
        <dbReference type="EMBL" id="MEQ2487432.1"/>
    </source>
</evidence>
<feature type="transmembrane region" description="Helical" evidence="1">
    <location>
        <begin position="28"/>
        <end position="47"/>
    </location>
</feature>
<name>A0ABV1FSP1_9BACT</name>
<dbReference type="EMBL" id="JBBNFP010000047">
    <property type="protein sequence ID" value="MEQ2487432.1"/>
    <property type="molecule type" value="Genomic_DNA"/>
</dbReference>
<keyword evidence="4" id="KW-1185">Reference proteome</keyword>
<feature type="transmembrane region" description="Helical" evidence="1">
    <location>
        <begin position="59"/>
        <end position="77"/>
    </location>
</feature>
<dbReference type="InterPro" id="IPR036938">
    <property type="entry name" value="PAP2/HPO_sf"/>
</dbReference>
<organism evidence="3 4">
    <name type="scientific">Hallella faecis</name>
    <dbReference type="NCBI Taxonomy" id="2841596"/>
    <lineage>
        <taxon>Bacteria</taxon>
        <taxon>Pseudomonadati</taxon>
        <taxon>Bacteroidota</taxon>
        <taxon>Bacteroidia</taxon>
        <taxon>Bacteroidales</taxon>
        <taxon>Prevotellaceae</taxon>
        <taxon>Hallella</taxon>
    </lineage>
</organism>
<sequence>MTIDSLIALDQELLTWFNGSESLFLDNFVVLLTTGITWIPLYVALFVLVMKNNEAMSQIMLVVGCAALCILFADGVADGLVKPLVGRPRPCNDPLLKYAVDIAGNYRVSGFSFFSAHAANTMSIAVFFTLLVRNRTFTAAMLLWSLLNGWTRLYLGLHYPGDVLCGFLWGAVSGCLAYLLFYKVYLRISPKLNYISTQYTRTGYSKNDIDMVIAVMVLTVAMLMILSLYTMHLF</sequence>
<keyword evidence="1" id="KW-0812">Transmembrane</keyword>
<evidence type="ECO:0000313" key="4">
    <source>
        <dbReference type="Proteomes" id="UP001487296"/>
    </source>
</evidence>
<protein>
    <submittedName>
        <fullName evidence="3">Phosphatase PAP2 family protein</fullName>
    </submittedName>
</protein>
<keyword evidence="1" id="KW-0472">Membrane</keyword>
<dbReference type="SMART" id="SM00014">
    <property type="entry name" value="acidPPc"/>
    <property type="match status" value="1"/>
</dbReference>
<keyword evidence="1" id="KW-1133">Transmembrane helix</keyword>
<dbReference type="CDD" id="cd03395">
    <property type="entry name" value="PAP2_like_4"/>
    <property type="match status" value="1"/>
</dbReference>
<feature type="domain" description="Phosphatidic acid phosphatase type 2/haloperoxidase" evidence="2">
    <location>
        <begin position="62"/>
        <end position="178"/>
    </location>
</feature>
<feature type="transmembrane region" description="Helical" evidence="1">
    <location>
        <begin position="137"/>
        <end position="155"/>
    </location>
</feature>
<proteinExistence type="predicted"/>
<dbReference type="PANTHER" id="PTHR14969:SF13">
    <property type="entry name" value="AT30094P"/>
    <property type="match status" value="1"/>
</dbReference>
<accession>A0ABV1FSP1</accession>
<feature type="transmembrane region" description="Helical" evidence="1">
    <location>
        <begin position="209"/>
        <end position="229"/>
    </location>
</feature>
<reference evidence="3 4" key="1">
    <citation type="submission" date="2024-04" db="EMBL/GenBank/DDBJ databases">
        <title>Human intestinal bacterial collection.</title>
        <authorList>
            <person name="Pauvert C."/>
            <person name="Hitch T.C.A."/>
            <person name="Clavel T."/>
        </authorList>
    </citation>
    <scope>NUCLEOTIDE SEQUENCE [LARGE SCALE GENOMIC DNA]</scope>
    <source>
        <strain evidence="3 4">CLA-AA-H145</strain>
    </source>
</reference>
<dbReference type="RefSeq" id="WP_215760529.1">
    <property type="nucleotide sequence ID" value="NZ_JAHKBE010000049.1"/>
</dbReference>
<evidence type="ECO:0000259" key="2">
    <source>
        <dbReference type="SMART" id="SM00014"/>
    </source>
</evidence>
<feature type="transmembrane region" description="Helical" evidence="1">
    <location>
        <begin position="111"/>
        <end position="130"/>
    </location>
</feature>
<dbReference type="SUPFAM" id="SSF48317">
    <property type="entry name" value="Acid phosphatase/Vanadium-dependent haloperoxidase"/>
    <property type="match status" value="1"/>
</dbReference>
<gene>
    <name evidence="3" type="ORF">AAAT34_10325</name>
</gene>
<evidence type="ECO:0000256" key="1">
    <source>
        <dbReference type="SAM" id="Phobius"/>
    </source>
</evidence>
<dbReference type="PANTHER" id="PTHR14969">
    <property type="entry name" value="SPHINGOSINE-1-PHOSPHATE PHOSPHOHYDROLASE"/>
    <property type="match status" value="1"/>
</dbReference>